<keyword evidence="4" id="KW-0328">Glycosyltransferase</keyword>
<dbReference type="GO" id="GO:0018104">
    <property type="term" value="P:peptidoglycan-protein cross-linking"/>
    <property type="evidence" value="ECO:0007669"/>
    <property type="project" value="TreeGrafter"/>
</dbReference>
<keyword evidence="9 12" id="KW-0133">Cell shape</keyword>
<dbReference type="SUPFAM" id="SSF141523">
    <property type="entry name" value="L,D-transpeptidase catalytic domain-like"/>
    <property type="match status" value="1"/>
</dbReference>
<comment type="similarity">
    <text evidence="3">Belongs to the YkuD family.</text>
</comment>
<keyword evidence="10 12" id="KW-0573">Peptidoglycan synthesis</keyword>
<dbReference type="PANTHER" id="PTHR30582">
    <property type="entry name" value="L,D-TRANSPEPTIDASE"/>
    <property type="match status" value="1"/>
</dbReference>
<dbReference type="GO" id="GO:0016757">
    <property type="term" value="F:glycosyltransferase activity"/>
    <property type="evidence" value="ECO:0007669"/>
    <property type="project" value="UniProtKB-KW"/>
</dbReference>
<dbReference type="InterPro" id="IPR050979">
    <property type="entry name" value="LD-transpeptidase"/>
</dbReference>
<feature type="active site" description="Nucleophile" evidence="12">
    <location>
        <position position="211"/>
    </location>
</feature>
<dbReference type="EMBL" id="BA000021">
    <property type="protein sequence ID" value="BAC24498.1"/>
    <property type="molecule type" value="Genomic_DNA"/>
</dbReference>
<evidence type="ECO:0000256" key="8">
    <source>
        <dbReference type="ARBA" id="ARBA00022801"/>
    </source>
</evidence>
<dbReference type="GO" id="GO:0042597">
    <property type="term" value="C:periplasmic space"/>
    <property type="evidence" value="ECO:0007669"/>
    <property type="project" value="UniProtKB-SubCell"/>
</dbReference>
<dbReference type="GO" id="GO:0005576">
    <property type="term" value="C:extracellular region"/>
    <property type="evidence" value="ECO:0007669"/>
    <property type="project" value="TreeGrafter"/>
</dbReference>
<reference evidence="14 15" key="1">
    <citation type="journal article" date="2002" name="Nat. Genet.">
        <title>Genome sequence of the endocellular obligate symbiont of tsetse flies, Wigglesworthia glossinidia.</title>
        <authorList>
            <person name="Akman L."/>
            <person name="Yamashita A."/>
            <person name="Watanabe H."/>
            <person name="Oshima K."/>
            <person name="Shiba T."/>
            <person name="Hattori M."/>
            <person name="Aksoy S."/>
        </authorList>
    </citation>
    <scope>NUCLEOTIDE SEQUENCE [LARGE SCALE GENOMIC DNA]</scope>
</reference>
<keyword evidence="15" id="KW-1185">Reference proteome</keyword>
<evidence type="ECO:0000256" key="3">
    <source>
        <dbReference type="ARBA" id="ARBA00005992"/>
    </source>
</evidence>
<dbReference type="Proteomes" id="UP000000562">
    <property type="component" value="Chromosome"/>
</dbReference>
<evidence type="ECO:0000256" key="9">
    <source>
        <dbReference type="ARBA" id="ARBA00022960"/>
    </source>
</evidence>
<protein>
    <submittedName>
        <fullName evidence="14">YbiS protein</fullName>
    </submittedName>
</protein>
<name>Q8D2K2_WIGBR</name>
<dbReference type="Gene3D" id="2.40.440.10">
    <property type="entry name" value="L,D-transpeptidase catalytic domain-like"/>
    <property type="match status" value="1"/>
</dbReference>
<comment type="pathway">
    <text evidence="2 12">Cell wall biogenesis; peptidoglycan biosynthesis.</text>
</comment>
<keyword evidence="5" id="KW-0808">Transferase</keyword>
<evidence type="ECO:0000256" key="12">
    <source>
        <dbReference type="PROSITE-ProRule" id="PRU01373"/>
    </source>
</evidence>
<keyword evidence="7" id="KW-0574">Periplasm</keyword>
<dbReference type="KEGG" id="wbr:ybiS"/>
<dbReference type="AlphaFoldDB" id="Q8D2K2"/>
<dbReference type="CDD" id="cd16913">
    <property type="entry name" value="YkuD_like"/>
    <property type="match status" value="1"/>
</dbReference>
<evidence type="ECO:0000256" key="10">
    <source>
        <dbReference type="ARBA" id="ARBA00022984"/>
    </source>
</evidence>
<dbReference type="GO" id="GO:0071972">
    <property type="term" value="F:peptidoglycan L,D-transpeptidase activity"/>
    <property type="evidence" value="ECO:0007669"/>
    <property type="project" value="TreeGrafter"/>
</dbReference>
<dbReference type="GO" id="GO:0071555">
    <property type="term" value="P:cell wall organization"/>
    <property type="evidence" value="ECO:0007669"/>
    <property type="project" value="UniProtKB-UniRule"/>
</dbReference>
<proteinExistence type="inferred from homology"/>
<evidence type="ECO:0000256" key="4">
    <source>
        <dbReference type="ARBA" id="ARBA00022676"/>
    </source>
</evidence>
<dbReference type="InterPro" id="IPR038063">
    <property type="entry name" value="Transpep_catalytic_dom"/>
</dbReference>
<evidence type="ECO:0000256" key="7">
    <source>
        <dbReference type="ARBA" id="ARBA00022764"/>
    </source>
</evidence>
<evidence type="ECO:0000256" key="2">
    <source>
        <dbReference type="ARBA" id="ARBA00004752"/>
    </source>
</evidence>
<dbReference type="InterPro" id="IPR005490">
    <property type="entry name" value="LD_TPept_cat_dom"/>
</dbReference>
<sequence>MKNIKLKNIFFLFLISVIYIQNGFSKIYNLPKNGDRLIGKNIFITIPENNKLPLEYFAEKFQVGLSNLLEANPGIDVYLPSGGTKLVIPNKLILPKNYKTGILINIAEMRLFYFPKNFEKVVVLPVGIGEIGKETPSKWKTYVKRKKYAPTWTPTKDMHKEYSSLGIKLLKIYPSGKNNPMGLYALYLEDLYAIHGTNTNFGIGLRVTHGCIRLRNDDIKYLFNNVPVGTEVYFINEPVKVTHESDGNKYIEVHQPLSENLKELNSIYHSPIEISKNIYNFIIDKNINKFSLTQAFQERCGIPVNLTKN</sequence>
<evidence type="ECO:0000313" key="14">
    <source>
        <dbReference type="EMBL" id="BAC24498.1"/>
    </source>
</evidence>
<organism evidence="14 15">
    <name type="scientific">Wigglesworthia glossinidia brevipalpis</name>
    <dbReference type="NCBI Taxonomy" id="36870"/>
    <lineage>
        <taxon>Bacteria</taxon>
        <taxon>Pseudomonadati</taxon>
        <taxon>Pseudomonadota</taxon>
        <taxon>Gammaproteobacteria</taxon>
        <taxon>Enterobacterales</taxon>
        <taxon>Erwiniaceae</taxon>
        <taxon>Wigglesworthia</taxon>
    </lineage>
</organism>
<evidence type="ECO:0000256" key="11">
    <source>
        <dbReference type="ARBA" id="ARBA00023316"/>
    </source>
</evidence>
<dbReference type="eggNOG" id="COG1376">
    <property type="taxonomic scope" value="Bacteria"/>
</dbReference>
<feature type="domain" description="L,D-TPase catalytic" evidence="13">
    <location>
        <begin position="100"/>
        <end position="235"/>
    </location>
</feature>
<dbReference type="Pfam" id="PF03734">
    <property type="entry name" value="YkuD"/>
    <property type="match status" value="1"/>
</dbReference>
<feature type="active site" description="Proton donor/acceptor" evidence="12">
    <location>
        <position position="195"/>
    </location>
</feature>
<keyword evidence="11 12" id="KW-0961">Cell wall biogenesis/degradation</keyword>
<keyword evidence="8" id="KW-0378">Hydrolase</keyword>
<keyword evidence="6" id="KW-0732">Signal</keyword>
<dbReference type="Pfam" id="PF17969">
    <property type="entry name" value="Ldt_C"/>
    <property type="match status" value="1"/>
</dbReference>
<evidence type="ECO:0000259" key="13">
    <source>
        <dbReference type="PROSITE" id="PS52029"/>
    </source>
</evidence>
<dbReference type="PROSITE" id="PS52029">
    <property type="entry name" value="LD_TPASE"/>
    <property type="match status" value="1"/>
</dbReference>
<dbReference type="HOGENOM" id="CLU_046834_0_1_6"/>
<comment type="subcellular location">
    <subcellularLocation>
        <location evidence="1">Periplasm</location>
    </subcellularLocation>
</comment>
<dbReference type="GO" id="GO:0008360">
    <property type="term" value="P:regulation of cell shape"/>
    <property type="evidence" value="ECO:0007669"/>
    <property type="project" value="UniProtKB-UniRule"/>
</dbReference>
<dbReference type="PANTHER" id="PTHR30582:SF31">
    <property type="entry name" value="L,D-TRANSPEPTIDASE YBIS-RELATED"/>
    <property type="match status" value="1"/>
</dbReference>
<accession>Q8D2K2</accession>
<dbReference type="UniPathway" id="UPA00219"/>
<evidence type="ECO:0000313" key="15">
    <source>
        <dbReference type="Proteomes" id="UP000000562"/>
    </source>
</evidence>
<evidence type="ECO:0000256" key="5">
    <source>
        <dbReference type="ARBA" id="ARBA00022679"/>
    </source>
</evidence>
<dbReference type="STRING" id="36870.gene:10368852"/>
<dbReference type="OrthoDB" id="9787225at2"/>
<dbReference type="InterPro" id="IPR041597">
    <property type="entry name" value="Ldt_C"/>
</dbReference>
<evidence type="ECO:0000256" key="1">
    <source>
        <dbReference type="ARBA" id="ARBA00004418"/>
    </source>
</evidence>
<gene>
    <name evidence="14" type="primary">ybiS</name>
</gene>
<evidence type="ECO:0000256" key="6">
    <source>
        <dbReference type="ARBA" id="ARBA00022729"/>
    </source>
</evidence>